<evidence type="ECO:0000313" key="1">
    <source>
        <dbReference type="EMBL" id="MBF8178059.1"/>
    </source>
</evidence>
<accession>A0ABS0ET73</accession>
<dbReference type="SUPFAM" id="SSF48452">
    <property type="entry name" value="TPR-like"/>
    <property type="match status" value="1"/>
</dbReference>
<dbReference type="Proteomes" id="UP000657372">
    <property type="component" value="Unassembled WGS sequence"/>
</dbReference>
<comment type="caution">
    <text evidence="1">The sequence shown here is derived from an EMBL/GenBank/DDBJ whole genome shotgun (WGS) entry which is preliminary data.</text>
</comment>
<proteinExistence type="predicted"/>
<protein>
    <recommendedName>
        <fullName evidence="3">MORN repeat protein</fullName>
    </recommendedName>
</protein>
<keyword evidence="2" id="KW-1185">Reference proteome</keyword>
<organism evidence="1 2">
    <name type="scientific">Herminiimonas contaminans</name>
    <dbReference type="NCBI Taxonomy" id="1111140"/>
    <lineage>
        <taxon>Bacteria</taxon>
        <taxon>Pseudomonadati</taxon>
        <taxon>Pseudomonadota</taxon>
        <taxon>Betaproteobacteria</taxon>
        <taxon>Burkholderiales</taxon>
        <taxon>Oxalobacteraceae</taxon>
        <taxon>Herminiimonas</taxon>
    </lineage>
</organism>
<evidence type="ECO:0008006" key="3">
    <source>
        <dbReference type="Google" id="ProtNLM"/>
    </source>
</evidence>
<dbReference type="PROSITE" id="PS51257">
    <property type="entry name" value="PROKAR_LIPOPROTEIN"/>
    <property type="match status" value="1"/>
</dbReference>
<dbReference type="Gene3D" id="3.90.930.1">
    <property type="match status" value="1"/>
</dbReference>
<evidence type="ECO:0000313" key="2">
    <source>
        <dbReference type="Proteomes" id="UP000657372"/>
    </source>
</evidence>
<gene>
    <name evidence="1" type="ORF">IXC47_10235</name>
</gene>
<dbReference type="InterPro" id="IPR011990">
    <property type="entry name" value="TPR-like_helical_dom_sf"/>
</dbReference>
<reference evidence="1 2" key="1">
    <citation type="submission" date="2020-11" db="EMBL/GenBank/DDBJ databases">
        <title>WGS of Herminiimonas contaminans strain Marseille-Q4544 isolated from planarians Schmidtea mediterranea.</title>
        <authorList>
            <person name="Kangale L."/>
        </authorList>
    </citation>
    <scope>NUCLEOTIDE SEQUENCE [LARGE SCALE GENOMIC DNA]</scope>
    <source>
        <strain evidence="1 2">Marseille-Q4544</strain>
    </source>
</reference>
<name>A0ABS0ET73_9BURK</name>
<sequence>MTAKRLLHLALISLVITLVGCSTTPIPAKIKSQMSTSQAIVAYFGNGETAQSCNCISEVDANYSATPVPNGYYRVLLGRNAEGLFLIQDFYQKNKRAQSSPVWVKEPNDLFNFNSNVIIGSATLYYPDGKILEVFTNTDRDSRNGEGFYKTGQRATKYVDDNTGTQFEFWYQSGKPAAKYTRSASGELTYAEAWDESGNKAEDIDAIINEITKKMDTES</sequence>
<dbReference type="RefSeq" id="WP_195875575.1">
    <property type="nucleotide sequence ID" value="NZ_JADOEL010000007.1"/>
</dbReference>
<dbReference type="EMBL" id="JADOEL010000007">
    <property type="protein sequence ID" value="MBF8178059.1"/>
    <property type="molecule type" value="Genomic_DNA"/>
</dbReference>